<feature type="transmembrane region" description="Helical" evidence="5">
    <location>
        <begin position="371"/>
        <end position="391"/>
    </location>
</feature>
<comment type="caution">
    <text evidence="8">The sequence shown here is derived from an EMBL/GenBank/DDBJ whole genome shotgun (WGS) entry which is preliminary data.</text>
</comment>
<organism evidence="8 9">
    <name type="scientific">Agromyces atrinae</name>
    <dbReference type="NCBI Taxonomy" id="592376"/>
    <lineage>
        <taxon>Bacteria</taxon>
        <taxon>Bacillati</taxon>
        <taxon>Actinomycetota</taxon>
        <taxon>Actinomycetes</taxon>
        <taxon>Micrococcales</taxon>
        <taxon>Microbacteriaceae</taxon>
        <taxon>Agromyces</taxon>
    </lineage>
</organism>
<dbReference type="EMBL" id="JACCBI010000001">
    <property type="protein sequence ID" value="NYD68278.1"/>
    <property type="molecule type" value="Genomic_DNA"/>
</dbReference>
<feature type="transmembrane region" description="Helical" evidence="5">
    <location>
        <begin position="340"/>
        <end position="359"/>
    </location>
</feature>
<dbReference type="PROSITE" id="PS50850">
    <property type="entry name" value="MFS"/>
    <property type="match status" value="1"/>
</dbReference>
<dbReference type="InterPro" id="IPR036259">
    <property type="entry name" value="MFS_trans_sf"/>
</dbReference>
<dbReference type="InterPro" id="IPR011701">
    <property type="entry name" value="MFS"/>
</dbReference>
<comment type="subcellular location">
    <subcellularLocation>
        <location evidence="1">Cell membrane</location>
        <topology evidence="1">Multi-pass membrane protein</topology>
    </subcellularLocation>
</comment>
<dbReference type="Gene3D" id="1.20.1250.20">
    <property type="entry name" value="MFS general substrate transporter like domains"/>
    <property type="match status" value="2"/>
</dbReference>
<feature type="transmembrane region" description="Helical" evidence="5">
    <location>
        <begin position="18"/>
        <end position="40"/>
    </location>
</feature>
<evidence type="ECO:0000256" key="3">
    <source>
        <dbReference type="ARBA" id="ARBA00022989"/>
    </source>
</evidence>
<evidence type="ECO:0000256" key="1">
    <source>
        <dbReference type="ARBA" id="ARBA00004651"/>
    </source>
</evidence>
<feature type="transmembrane region" description="Helical" evidence="5">
    <location>
        <begin position="283"/>
        <end position="301"/>
    </location>
</feature>
<feature type="transmembrane region" description="Helical" evidence="5">
    <location>
        <begin position="307"/>
        <end position="328"/>
    </location>
</feature>
<evidence type="ECO:0000259" key="6">
    <source>
        <dbReference type="PROSITE" id="PS50850"/>
    </source>
</evidence>
<feature type="transmembrane region" description="Helical" evidence="5">
    <location>
        <begin position="79"/>
        <end position="99"/>
    </location>
</feature>
<dbReference type="OrthoDB" id="4116926at2"/>
<feature type="transmembrane region" description="Helical" evidence="5">
    <location>
        <begin position="105"/>
        <end position="127"/>
    </location>
</feature>
<dbReference type="InterPro" id="IPR020846">
    <property type="entry name" value="MFS_dom"/>
</dbReference>
<dbReference type="PANTHER" id="PTHR23542">
    <property type="match status" value="1"/>
</dbReference>
<evidence type="ECO:0000256" key="4">
    <source>
        <dbReference type="ARBA" id="ARBA00023136"/>
    </source>
</evidence>
<reference evidence="8 9" key="1">
    <citation type="submission" date="2019-01" db="EMBL/GenBank/DDBJ databases">
        <title>Agromyces.</title>
        <authorList>
            <person name="Li J."/>
        </authorList>
    </citation>
    <scope>NUCLEOTIDE SEQUENCE [LARGE SCALE GENOMIC DNA]</scope>
    <source>
        <strain evidence="8 9">DSM 23870</strain>
    </source>
</reference>
<keyword evidence="4 5" id="KW-0472">Membrane</keyword>
<feature type="transmembrane region" description="Helical" evidence="5">
    <location>
        <begin position="173"/>
        <end position="192"/>
    </location>
</feature>
<keyword evidence="9" id="KW-1185">Reference proteome</keyword>
<keyword evidence="2 5" id="KW-0812">Transmembrane</keyword>
<feature type="transmembrane region" description="Helical" evidence="5">
    <location>
        <begin position="220"/>
        <end position="244"/>
    </location>
</feature>
<evidence type="ECO:0000313" key="7">
    <source>
        <dbReference type="EMBL" id="NYD68278.1"/>
    </source>
</evidence>
<dbReference type="GO" id="GO:0005886">
    <property type="term" value="C:plasma membrane"/>
    <property type="evidence" value="ECO:0007669"/>
    <property type="project" value="UniProtKB-SubCell"/>
</dbReference>
<accession>A0A4Q2M6Y1</accession>
<dbReference type="RefSeq" id="WP_129176355.1">
    <property type="nucleotide sequence ID" value="NZ_JACCBI010000001.1"/>
</dbReference>
<dbReference type="Proteomes" id="UP000292686">
    <property type="component" value="Unassembled WGS sequence"/>
</dbReference>
<reference evidence="7 10" key="2">
    <citation type="submission" date="2020-07" db="EMBL/GenBank/DDBJ databases">
        <title>Sequencing the genomes of 1000 actinobacteria strains.</title>
        <authorList>
            <person name="Klenk H.-P."/>
        </authorList>
    </citation>
    <scope>NUCLEOTIDE SEQUENCE [LARGE SCALE GENOMIC DNA]</scope>
    <source>
        <strain evidence="7 10">DSM 23870</strain>
    </source>
</reference>
<evidence type="ECO:0000256" key="5">
    <source>
        <dbReference type="SAM" id="Phobius"/>
    </source>
</evidence>
<evidence type="ECO:0000313" key="9">
    <source>
        <dbReference type="Proteomes" id="UP000292686"/>
    </source>
</evidence>
<gene>
    <name evidence="7" type="ORF">BJ972_002797</name>
    <name evidence="8" type="ORF">ESP50_14330</name>
</gene>
<feature type="domain" description="Major facilitator superfamily (MFS) profile" evidence="6">
    <location>
        <begin position="217"/>
        <end position="405"/>
    </location>
</feature>
<dbReference type="EMBL" id="SDPM01000008">
    <property type="protein sequence ID" value="RXZ85661.1"/>
    <property type="molecule type" value="Genomic_DNA"/>
</dbReference>
<feature type="transmembrane region" description="Helical" evidence="5">
    <location>
        <begin position="46"/>
        <end position="67"/>
    </location>
</feature>
<name>A0A4Q2M6Y1_9MICO</name>
<dbReference type="PANTHER" id="PTHR23542:SF1">
    <property type="entry name" value="MAJOR FACILITATOR SUPERFAMILY (MFS) PROFILE DOMAIN-CONTAINING PROTEIN"/>
    <property type="match status" value="1"/>
</dbReference>
<dbReference type="Proteomes" id="UP000581087">
    <property type="component" value="Unassembled WGS sequence"/>
</dbReference>
<evidence type="ECO:0000313" key="10">
    <source>
        <dbReference type="Proteomes" id="UP000581087"/>
    </source>
</evidence>
<keyword evidence="3 5" id="KW-1133">Transmembrane helix</keyword>
<evidence type="ECO:0000256" key="2">
    <source>
        <dbReference type="ARBA" id="ARBA00022692"/>
    </source>
</evidence>
<evidence type="ECO:0000313" key="8">
    <source>
        <dbReference type="EMBL" id="RXZ85661.1"/>
    </source>
</evidence>
<dbReference type="Pfam" id="PF07690">
    <property type="entry name" value="MFS_1"/>
    <property type="match status" value="1"/>
</dbReference>
<proteinExistence type="predicted"/>
<protein>
    <submittedName>
        <fullName evidence="8">MFS transporter</fullName>
    </submittedName>
    <submittedName>
        <fullName evidence="7">Putative MFS family arabinose efflux permease</fullName>
    </submittedName>
</protein>
<feature type="transmembrane region" description="Helical" evidence="5">
    <location>
        <begin position="250"/>
        <end position="271"/>
    </location>
</feature>
<sequence>MTTPSYSSVLRAPGIARAFVPSIIGRLSLATSGLALVLLLERSTGSFAVAGAVTAALGIANVVATPWRARLIDRRGQALVLSLLGAVHAASLVAFAVLTDAALPALLVLGVIAGVSAPPFGATMRVVWATALDAGGSRTRGFSLDAVAEEVTFAVGPLLAAVLAAVLDPVASLLASAAFVALGTAAFVTSRLSRQQVGSHRVSHDGPAAVTPMRSRGFPLIVIAMIAPGIILGCIEIAAPAIAAGASSTVLSGVLLALFAGASAIGGLVYGRLRVRATFERQLLVIVAVLLVVSAATGLIGGPLAALIGFALAGLFLAPVLIVGYLAADARTDPRSRTEASSWINTAVNFGAAIGALVFGALTDATGPGVALVWTVVGAGVVLVGCGPWLVRGRGRGRNVGDVGR</sequence>
<dbReference type="SUPFAM" id="SSF103473">
    <property type="entry name" value="MFS general substrate transporter"/>
    <property type="match status" value="1"/>
</dbReference>
<dbReference type="AlphaFoldDB" id="A0A4Q2M6Y1"/>
<dbReference type="GO" id="GO:0022857">
    <property type="term" value="F:transmembrane transporter activity"/>
    <property type="evidence" value="ECO:0007669"/>
    <property type="project" value="InterPro"/>
</dbReference>